<evidence type="ECO:0000313" key="3">
    <source>
        <dbReference type="EMBL" id="MBC8589206.1"/>
    </source>
</evidence>
<dbReference type="PANTHER" id="PTHR34094:SF1">
    <property type="entry name" value="PROTEIN FAM185A"/>
    <property type="match status" value="1"/>
</dbReference>
<feature type="domain" description="DUF4097" evidence="2">
    <location>
        <begin position="131"/>
        <end position="352"/>
    </location>
</feature>
<dbReference type="Proteomes" id="UP000601171">
    <property type="component" value="Unassembled WGS sequence"/>
</dbReference>
<keyword evidence="1" id="KW-0472">Membrane</keyword>
<gene>
    <name evidence="3" type="ORF">H8707_13375</name>
</gene>
<proteinExistence type="predicted"/>
<feature type="transmembrane region" description="Helical" evidence="1">
    <location>
        <begin position="6"/>
        <end position="25"/>
    </location>
</feature>
<dbReference type="RefSeq" id="WP_262430670.1">
    <property type="nucleotide sequence ID" value="NZ_JACRTG010000031.1"/>
</dbReference>
<keyword evidence="1" id="KW-1133">Transmembrane helix</keyword>
<organism evidence="3 4">
    <name type="scientific">Paratissierella segnis</name>
    <dbReference type="NCBI Taxonomy" id="2763679"/>
    <lineage>
        <taxon>Bacteria</taxon>
        <taxon>Bacillati</taxon>
        <taxon>Bacillota</taxon>
        <taxon>Tissierellia</taxon>
        <taxon>Tissierellales</taxon>
        <taxon>Tissierellaceae</taxon>
        <taxon>Paratissierella</taxon>
    </lineage>
</organism>
<evidence type="ECO:0000313" key="4">
    <source>
        <dbReference type="Proteomes" id="UP000601171"/>
    </source>
</evidence>
<protein>
    <submittedName>
        <fullName evidence="3">DUF4097 family beta strand repeat protein</fullName>
    </submittedName>
</protein>
<dbReference type="PANTHER" id="PTHR34094">
    <property type="match status" value="1"/>
</dbReference>
<dbReference type="InterPro" id="IPR025164">
    <property type="entry name" value="Toastrack_DUF4097"/>
</dbReference>
<evidence type="ECO:0000259" key="2">
    <source>
        <dbReference type="Pfam" id="PF13349"/>
    </source>
</evidence>
<reference evidence="3" key="1">
    <citation type="submission" date="2020-08" db="EMBL/GenBank/DDBJ databases">
        <title>Genome public.</title>
        <authorList>
            <person name="Liu C."/>
            <person name="Sun Q."/>
        </authorList>
    </citation>
    <scope>NUCLEOTIDE SEQUENCE</scope>
    <source>
        <strain evidence="3">BX21</strain>
    </source>
</reference>
<accession>A0A926EX50</accession>
<dbReference type="AlphaFoldDB" id="A0A926EX50"/>
<keyword evidence="4" id="KW-1185">Reference proteome</keyword>
<evidence type="ECO:0000256" key="1">
    <source>
        <dbReference type="SAM" id="Phobius"/>
    </source>
</evidence>
<keyword evidence="1" id="KW-0812">Transmembrane</keyword>
<dbReference type="EMBL" id="JACRTG010000031">
    <property type="protein sequence ID" value="MBC8589206.1"/>
    <property type="molecule type" value="Genomic_DNA"/>
</dbReference>
<comment type="caution">
    <text evidence="3">The sequence shown here is derived from an EMBL/GenBank/DDBJ whole genome shotgun (WGS) entry which is preliminary data.</text>
</comment>
<name>A0A926EX50_9FIRM</name>
<sequence length="355" mass="38961">MDIKKLVPILIGVILIAFGIGIYSLRYYDNISFNNSANDDFVNIRSEDSSVKIGKDGIDVKDGDDHVSIGWKGISVKDGGDEVQIGWNGIKVKDDKSNTDIDGSNSWFEFTPKNLKTYNIDEQKHESIDGIDSIKINSGFVDIMVTQEDRDDIWIKYHGTIKSNIVPKLETERNGKVLNIKLMSDKNSYTVSESNVILEISVPESFNKDFSISSSSADIFVNDIAGLHFDLNSGSGDIKLNNLSGKSANIITSSGDLILAELNCNSSIDSSSGDIKLYADNSSKDLKIATSSGDVVVVFEDGANYSVMCTASSGDVFTDRDISINKYKGNRYEFKEGTGDNEMRIDTSSGDIYFK</sequence>
<dbReference type="Pfam" id="PF13349">
    <property type="entry name" value="DUF4097"/>
    <property type="match status" value="1"/>
</dbReference>